<name>A0A0M3TU27_9GAMM</name>
<feature type="transmembrane region" description="Helical" evidence="1">
    <location>
        <begin position="12"/>
        <end position="30"/>
    </location>
</feature>
<dbReference type="KEGG" id="tho:SP60_04405"/>
<sequence>MSKKENNGWFKKDIGIFPLIIVLAIVMSWFPDDDDNKDATQVKAATVQKVDVTDQQKNKFESWALNNTEVTSLTYPEDSDWQLWITLSDNKHSYTTKEDVKTIASTTARYYKLQTGYKGLVIVTVWRNDSVYAKGRDY</sequence>
<keyword evidence="1" id="KW-1133">Transmembrane helix</keyword>
<keyword evidence="1" id="KW-0812">Transmembrane</keyword>
<keyword evidence="3" id="KW-1185">Reference proteome</keyword>
<dbReference type="AlphaFoldDB" id="A0A0M3TU27"/>
<protein>
    <submittedName>
        <fullName evidence="2">Uncharacterized protein</fullName>
    </submittedName>
</protein>
<dbReference type="STRING" id="1705394.SP60_04405"/>
<reference evidence="2 3" key="1">
    <citation type="journal article" date="2015" name="Genome Announc.">
        <title>Genome Sequence of 'Candidatus Thioglobus autotrophica' Strain EF1, a Chemoautotroph from the SUP05 Clade of Marine Gammaproteobacteria.</title>
        <authorList>
            <person name="Shah V."/>
            <person name="Morris R.M."/>
        </authorList>
    </citation>
    <scope>NUCLEOTIDE SEQUENCE [LARGE SCALE GENOMIC DNA]</scope>
    <source>
        <strain evidence="2 3">EF1</strain>
    </source>
</reference>
<evidence type="ECO:0000313" key="2">
    <source>
        <dbReference type="EMBL" id="ALE52521.1"/>
    </source>
</evidence>
<evidence type="ECO:0000313" key="3">
    <source>
        <dbReference type="Proteomes" id="UP000058020"/>
    </source>
</evidence>
<dbReference type="Proteomes" id="UP000058020">
    <property type="component" value="Chromosome"/>
</dbReference>
<keyword evidence="1" id="KW-0472">Membrane</keyword>
<dbReference type="RefSeq" id="WP_053951472.1">
    <property type="nucleotide sequence ID" value="NZ_CP010552.1"/>
</dbReference>
<dbReference type="EMBL" id="CP010552">
    <property type="protein sequence ID" value="ALE52521.1"/>
    <property type="molecule type" value="Genomic_DNA"/>
</dbReference>
<evidence type="ECO:0000256" key="1">
    <source>
        <dbReference type="SAM" id="Phobius"/>
    </source>
</evidence>
<proteinExistence type="predicted"/>
<accession>A0A0M3TU27</accession>
<gene>
    <name evidence="2" type="ORF">SP60_04405</name>
</gene>
<organism evidence="2 3">
    <name type="scientific">Candidatus Thioglobus autotrophicus</name>
    <dbReference type="NCBI Taxonomy" id="1705394"/>
    <lineage>
        <taxon>Bacteria</taxon>
        <taxon>Pseudomonadati</taxon>
        <taxon>Pseudomonadota</taxon>
        <taxon>Gammaproteobacteria</taxon>
        <taxon>Candidatus Pseudothioglobaceae</taxon>
        <taxon>Candidatus Thioglobus</taxon>
    </lineage>
</organism>